<feature type="transmembrane region" description="Helical" evidence="7">
    <location>
        <begin position="12"/>
        <end position="31"/>
    </location>
</feature>
<evidence type="ECO:0000256" key="4">
    <source>
        <dbReference type="ARBA" id="ARBA00022692"/>
    </source>
</evidence>
<dbReference type="InterPro" id="IPR007353">
    <property type="entry name" value="DUF421"/>
</dbReference>
<name>A0ABT5JGZ8_RHOTP</name>
<evidence type="ECO:0000256" key="5">
    <source>
        <dbReference type="ARBA" id="ARBA00022989"/>
    </source>
</evidence>
<gene>
    <name evidence="10" type="ORF">PQJ73_21720</name>
</gene>
<evidence type="ECO:0000256" key="7">
    <source>
        <dbReference type="SAM" id="Phobius"/>
    </source>
</evidence>
<dbReference type="Gene3D" id="3.30.240.20">
    <property type="entry name" value="bsu07140 like domains"/>
    <property type="match status" value="1"/>
</dbReference>
<keyword evidence="4 7" id="KW-0812">Transmembrane</keyword>
<feature type="domain" description="YetF C-terminal" evidence="8">
    <location>
        <begin position="87"/>
        <end position="156"/>
    </location>
</feature>
<dbReference type="Proteomes" id="UP001165652">
    <property type="component" value="Unassembled WGS sequence"/>
</dbReference>
<feature type="transmembrane region" description="Helical" evidence="7">
    <location>
        <begin position="38"/>
        <end position="58"/>
    </location>
</feature>
<reference evidence="10" key="1">
    <citation type="journal article" date="2023" name="Microbiol Resour">
        <title>Genome Sequences of Rhodoplanes serenus and Two Thermotolerant Strains, Rhodoplanes tepidamans and 'Rhodoplanes cryptolactis,' Further Refine the Genus.</title>
        <authorList>
            <person name="Rayyan A.A."/>
            <person name="Kyndt J.A."/>
        </authorList>
    </citation>
    <scope>NUCLEOTIDE SEQUENCE</scope>
    <source>
        <strain evidence="10">DSM 9987</strain>
    </source>
</reference>
<dbReference type="InterPro" id="IPR023090">
    <property type="entry name" value="UPF0702_alpha/beta_dom_sf"/>
</dbReference>
<accession>A0ABT5JGZ8</accession>
<comment type="caution">
    <text evidence="10">The sequence shown here is derived from an EMBL/GenBank/DDBJ whole genome shotgun (WGS) entry which is preliminary data.</text>
</comment>
<proteinExistence type="inferred from homology"/>
<evidence type="ECO:0000256" key="1">
    <source>
        <dbReference type="ARBA" id="ARBA00004651"/>
    </source>
</evidence>
<reference evidence="10" key="2">
    <citation type="submission" date="2023-02" db="EMBL/GenBank/DDBJ databases">
        <authorList>
            <person name="Rayyan A."/>
            <person name="Meyer T."/>
            <person name="Kyndt J.A."/>
        </authorList>
    </citation>
    <scope>NUCLEOTIDE SEQUENCE</scope>
    <source>
        <strain evidence="10">DSM 9987</strain>
    </source>
</reference>
<sequence>MLLGSWSDLGRVVLVGTLAYVALVLILRISGKRTLSKLNAFDLVVTVALGSVLATVLLSKDVSLAEGVLALALLVGLQYVIAWMSVRVEWFQSLVKAEPTLLLRDGRFLDRAMREQRITREEILAAARASGIESIADTAAVVLETDGTISVIGSRGGDGARHADTAAPASALSNVAIDGGATNRGDARAADGRS</sequence>
<dbReference type="Pfam" id="PF04239">
    <property type="entry name" value="DUF421"/>
    <property type="match status" value="1"/>
</dbReference>
<evidence type="ECO:0000256" key="3">
    <source>
        <dbReference type="ARBA" id="ARBA00022475"/>
    </source>
</evidence>
<dbReference type="PANTHER" id="PTHR34582">
    <property type="entry name" value="UPF0702 TRANSMEMBRANE PROTEIN YCAP"/>
    <property type="match status" value="1"/>
</dbReference>
<keyword evidence="11" id="KW-1185">Reference proteome</keyword>
<evidence type="ECO:0000313" key="11">
    <source>
        <dbReference type="Proteomes" id="UP001165652"/>
    </source>
</evidence>
<evidence type="ECO:0000259" key="8">
    <source>
        <dbReference type="Pfam" id="PF04239"/>
    </source>
</evidence>
<dbReference type="InterPro" id="IPR048454">
    <property type="entry name" value="YetF_N"/>
</dbReference>
<evidence type="ECO:0000259" key="9">
    <source>
        <dbReference type="Pfam" id="PF20730"/>
    </source>
</evidence>
<keyword evidence="5 7" id="KW-1133">Transmembrane helix</keyword>
<dbReference type="EMBL" id="JAQQLI010000042">
    <property type="protein sequence ID" value="MDC7788315.1"/>
    <property type="molecule type" value="Genomic_DNA"/>
</dbReference>
<evidence type="ECO:0000256" key="6">
    <source>
        <dbReference type="ARBA" id="ARBA00023136"/>
    </source>
</evidence>
<organism evidence="10 11">
    <name type="scientific">Rhodoplanes tepidamans</name>
    <name type="common">Rhodoplanes cryptolactis</name>
    <dbReference type="NCBI Taxonomy" id="200616"/>
    <lineage>
        <taxon>Bacteria</taxon>
        <taxon>Pseudomonadati</taxon>
        <taxon>Pseudomonadota</taxon>
        <taxon>Alphaproteobacteria</taxon>
        <taxon>Hyphomicrobiales</taxon>
        <taxon>Nitrobacteraceae</taxon>
        <taxon>Rhodoplanes</taxon>
    </lineage>
</organism>
<dbReference type="PANTHER" id="PTHR34582:SF6">
    <property type="entry name" value="UPF0702 TRANSMEMBRANE PROTEIN YCAP"/>
    <property type="match status" value="1"/>
</dbReference>
<keyword evidence="3" id="KW-1003">Cell membrane</keyword>
<dbReference type="Pfam" id="PF20730">
    <property type="entry name" value="YetF_N"/>
    <property type="match status" value="1"/>
</dbReference>
<feature type="domain" description="YetF-like N-terminal transmembrane" evidence="9">
    <location>
        <begin position="17"/>
        <end position="83"/>
    </location>
</feature>
<dbReference type="RefSeq" id="WP_272779152.1">
    <property type="nucleotide sequence ID" value="NZ_JAQQLI010000042.1"/>
</dbReference>
<evidence type="ECO:0000256" key="2">
    <source>
        <dbReference type="ARBA" id="ARBA00006448"/>
    </source>
</evidence>
<protein>
    <submittedName>
        <fullName evidence="10">DUF421 domain-containing protein</fullName>
    </submittedName>
</protein>
<evidence type="ECO:0000313" key="10">
    <source>
        <dbReference type="EMBL" id="MDC7788315.1"/>
    </source>
</evidence>
<comment type="subcellular location">
    <subcellularLocation>
        <location evidence="1">Cell membrane</location>
        <topology evidence="1">Multi-pass membrane protein</topology>
    </subcellularLocation>
</comment>
<keyword evidence="6 7" id="KW-0472">Membrane</keyword>
<feature type="transmembrane region" description="Helical" evidence="7">
    <location>
        <begin position="64"/>
        <end position="86"/>
    </location>
</feature>
<comment type="similarity">
    <text evidence="2">Belongs to the UPF0702 family.</text>
</comment>